<dbReference type="InterPro" id="IPR002173">
    <property type="entry name" value="Carboh/pur_kinase_PfkB_CS"/>
</dbReference>
<evidence type="ECO:0000313" key="5">
    <source>
        <dbReference type="Proteomes" id="UP000030518"/>
    </source>
</evidence>
<dbReference type="RefSeq" id="WP_036171410.1">
    <property type="nucleotide sequence ID" value="NZ_JRKJ01000023.1"/>
</dbReference>
<keyword evidence="2 4" id="KW-0418">Kinase</keyword>
<gene>
    <name evidence="4" type="ORF">LF41_1836</name>
</gene>
<dbReference type="EMBL" id="JRKJ01000023">
    <property type="protein sequence ID" value="KGQ17982.1"/>
    <property type="molecule type" value="Genomic_DNA"/>
</dbReference>
<dbReference type="SUPFAM" id="SSF53613">
    <property type="entry name" value="Ribokinase-like"/>
    <property type="match status" value="1"/>
</dbReference>
<evidence type="ECO:0000259" key="3">
    <source>
        <dbReference type="Pfam" id="PF00294"/>
    </source>
</evidence>
<dbReference type="AlphaFoldDB" id="A0A0A2WGZ4"/>
<dbReference type="OrthoDB" id="9779730at2"/>
<dbReference type="InterPro" id="IPR011611">
    <property type="entry name" value="PfkB_dom"/>
</dbReference>
<dbReference type="GO" id="GO:0016301">
    <property type="term" value="F:kinase activity"/>
    <property type="evidence" value="ECO:0007669"/>
    <property type="project" value="UniProtKB-KW"/>
</dbReference>
<evidence type="ECO:0000256" key="2">
    <source>
        <dbReference type="ARBA" id="ARBA00022777"/>
    </source>
</evidence>
<dbReference type="InterPro" id="IPR029056">
    <property type="entry name" value="Ribokinase-like"/>
</dbReference>
<dbReference type="CDD" id="cd01942">
    <property type="entry name" value="ribokinase_group_A"/>
    <property type="match status" value="1"/>
</dbReference>
<dbReference type="Gene3D" id="3.40.1190.20">
    <property type="match status" value="1"/>
</dbReference>
<dbReference type="PANTHER" id="PTHR10584">
    <property type="entry name" value="SUGAR KINASE"/>
    <property type="match status" value="1"/>
</dbReference>
<dbReference type="Proteomes" id="UP000030518">
    <property type="component" value="Unassembled WGS sequence"/>
</dbReference>
<reference evidence="4 5" key="1">
    <citation type="submission" date="2014-09" db="EMBL/GenBank/DDBJ databases">
        <title>Genome sequences of Lysobacter dokdonensis DS-58.</title>
        <authorList>
            <person name="Kim J.F."/>
            <person name="Kwak M.-J."/>
        </authorList>
    </citation>
    <scope>NUCLEOTIDE SEQUENCE [LARGE SCALE GENOMIC DNA]</scope>
    <source>
        <strain evidence="4 5">DS-58</strain>
    </source>
</reference>
<accession>A0A0A2WGZ4</accession>
<dbReference type="eggNOG" id="COG0524">
    <property type="taxonomic scope" value="Bacteria"/>
</dbReference>
<keyword evidence="1" id="KW-0808">Transferase</keyword>
<dbReference type="PANTHER" id="PTHR10584:SF166">
    <property type="entry name" value="RIBOKINASE"/>
    <property type="match status" value="1"/>
</dbReference>
<dbReference type="STRING" id="1300345.LF41_1836"/>
<keyword evidence="5" id="KW-1185">Reference proteome</keyword>
<organism evidence="4 5">
    <name type="scientific">Lysobacter dokdonensis DS-58</name>
    <dbReference type="NCBI Taxonomy" id="1300345"/>
    <lineage>
        <taxon>Bacteria</taxon>
        <taxon>Pseudomonadati</taxon>
        <taxon>Pseudomonadota</taxon>
        <taxon>Gammaproteobacteria</taxon>
        <taxon>Lysobacterales</taxon>
        <taxon>Lysobacteraceae</taxon>
        <taxon>Noviluteimonas</taxon>
    </lineage>
</organism>
<sequence>MSALICGSLAYDTIMVFPDQFKNHILPDKVHILNVSFLVPRMRREFGGCAGNIAYNLKLLGGDPIPMATVGQDFGPYREWFAEQNIRLDQVKVIEELFTPQAFITTDHDNNQITAFHPGAMMRSYENHVRDVKGVTFGIVSPDGREGMMQNAKEFADAGIPFIFDPGQAMPLFNGQELREFIELADYVTVNDYESNLLQERTGWNEKDIVSRTKAYICTRGPLGAQIHTPGKSYDVPPAHERRVTDPTGCGDAFRAGLIFGIEKGADWMTIGRIGNLMGALKVEHPGTQNQRFDYDEFAEQFRQQFGYAL</sequence>
<comment type="caution">
    <text evidence="4">The sequence shown here is derived from an EMBL/GenBank/DDBJ whole genome shotgun (WGS) entry which is preliminary data.</text>
</comment>
<feature type="domain" description="Carbohydrate kinase PfkB" evidence="3">
    <location>
        <begin position="35"/>
        <end position="290"/>
    </location>
</feature>
<protein>
    <submittedName>
        <fullName evidence="4">Sugar kinase</fullName>
    </submittedName>
</protein>
<dbReference type="PROSITE" id="PS00583">
    <property type="entry name" value="PFKB_KINASES_1"/>
    <property type="match status" value="1"/>
</dbReference>
<evidence type="ECO:0000313" key="4">
    <source>
        <dbReference type="EMBL" id="KGQ17982.1"/>
    </source>
</evidence>
<dbReference type="Pfam" id="PF00294">
    <property type="entry name" value="PfkB"/>
    <property type="match status" value="1"/>
</dbReference>
<evidence type="ECO:0000256" key="1">
    <source>
        <dbReference type="ARBA" id="ARBA00022679"/>
    </source>
</evidence>
<name>A0A0A2WGZ4_9GAMM</name>
<dbReference type="PATRIC" id="fig|1300345.3.peg.2883"/>
<proteinExistence type="predicted"/>